<dbReference type="SUPFAM" id="SSF48452">
    <property type="entry name" value="TPR-like"/>
    <property type="match status" value="1"/>
</dbReference>
<dbReference type="PROSITE" id="PS51257">
    <property type="entry name" value="PROKAR_LIPOPROTEIN"/>
    <property type="match status" value="1"/>
</dbReference>
<accession>A0A2D1U257</accession>
<dbReference type="GO" id="GO:0009279">
    <property type="term" value="C:cell outer membrane"/>
    <property type="evidence" value="ECO:0007669"/>
    <property type="project" value="UniProtKB-SubCell"/>
</dbReference>
<keyword evidence="4" id="KW-0472">Membrane</keyword>
<evidence type="ECO:0000313" key="8">
    <source>
        <dbReference type="EMBL" id="ATP55676.1"/>
    </source>
</evidence>
<dbReference type="EMBL" id="CP024091">
    <property type="protein sequence ID" value="ATP55676.1"/>
    <property type="molecule type" value="Genomic_DNA"/>
</dbReference>
<dbReference type="Gene3D" id="1.25.40.390">
    <property type="match status" value="1"/>
</dbReference>
<sequence length="601" mass="67171">MLHFRNSALLKYTIMQNRIYLLVLTAMIFLSACKKDFLDRTPETSISEAEFWKTSNDLQLYVNNFYTAFPSTIGSFGTIGPYGLDADDGSDNMITMSVNGTMNGTRIVPSSGGGWAYGDWNTLRNINYFMINYNKVNASWDNKKTYVGEALFFRAWFYFSKIKQFGDVPWVNKPLDITSGELKAPRLSRAVIVDSIMNDLDKAVQYLPSKGAAQASRVNKQIAQLLQARIALFEGTWEKYHANTSFGVTGSDGSKFLQKAASVSGDLIANSGGYALVATPGTDGYWKLFNQTNYSANTEVMLWRQYDLNTNGGHYWHRYTGSGAGRGLTKNLVDYYLCTDGKPITGNALYQGDATLQNVVKNRDPRMVQTIYVNDGNHILTNNRPNGAATTLFEVPSFTAANETKPATGYQVYKGHNPDFNQQQDRGTTGYIIFRFAEALLINAEAKAELGTLTQTDVDITINKLRSRVGMPNLNIGAITSDPKWEFPALGPVINEVRRERRIELACEGYRRDDIYRWAAADELIVGWKPKGAMLSQWIGVVPAANLSSYPVDENGYIELFKNQASLSTGYKFNVLRDYLSPIPTDQMVINPDIKQNPGWQ</sequence>
<name>A0A2D1U257_9SPHI</name>
<reference evidence="8 9" key="1">
    <citation type="submission" date="2017-10" db="EMBL/GenBank/DDBJ databases">
        <title>Whole genome of Pedobacter ginsengisoli T01R-27 isolated from tomato rhizosphere.</title>
        <authorList>
            <person name="Weon H.-Y."/>
            <person name="Lee S.A."/>
            <person name="Sang M.K."/>
            <person name="Song J."/>
        </authorList>
    </citation>
    <scope>NUCLEOTIDE SEQUENCE [LARGE SCALE GENOMIC DNA]</scope>
    <source>
        <strain evidence="8 9">T01R-27</strain>
    </source>
</reference>
<proteinExistence type="inferred from homology"/>
<dbReference type="Pfam" id="PF07980">
    <property type="entry name" value="SusD_RagB"/>
    <property type="match status" value="1"/>
</dbReference>
<dbReference type="InterPro" id="IPR011990">
    <property type="entry name" value="TPR-like_helical_dom_sf"/>
</dbReference>
<comment type="subcellular location">
    <subcellularLocation>
        <location evidence="1">Cell outer membrane</location>
    </subcellularLocation>
</comment>
<keyword evidence="3" id="KW-0732">Signal</keyword>
<gene>
    <name evidence="8" type="ORF">CPT03_03930</name>
</gene>
<dbReference type="InterPro" id="IPR012944">
    <property type="entry name" value="SusD_RagB_dom"/>
</dbReference>
<keyword evidence="5" id="KW-0998">Cell outer membrane</keyword>
<dbReference type="KEGG" id="pgs:CPT03_03930"/>
<evidence type="ECO:0000256" key="4">
    <source>
        <dbReference type="ARBA" id="ARBA00023136"/>
    </source>
</evidence>
<evidence type="ECO:0000313" key="9">
    <source>
        <dbReference type="Proteomes" id="UP000223749"/>
    </source>
</evidence>
<evidence type="ECO:0000256" key="2">
    <source>
        <dbReference type="ARBA" id="ARBA00006275"/>
    </source>
</evidence>
<evidence type="ECO:0000256" key="5">
    <source>
        <dbReference type="ARBA" id="ARBA00023237"/>
    </source>
</evidence>
<feature type="domain" description="SusD-like N-terminal" evidence="7">
    <location>
        <begin position="137"/>
        <end position="232"/>
    </location>
</feature>
<protein>
    <submittedName>
        <fullName evidence="8">RagB/SusD family nutrient uptake outer membrane protein</fullName>
    </submittedName>
</protein>
<evidence type="ECO:0000256" key="1">
    <source>
        <dbReference type="ARBA" id="ARBA00004442"/>
    </source>
</evidence>
<evidence type="ECO:0000259" key="7">
    <source>
        <dbReference type="Pfam" id="PF14322"/>
    </source>
</evidence>
<evidence type="ECO:0000256" key="3">
    <source>
        <dbReference type="ARBA" id="ARBA00022729"/>
    </source>
</evidence>
<feature type="domain" description="RagB/SusD" evidence="6">
    <location>
        <begin position="302"/>
        <end position="600"/>
    </location>
</feature>
<keyword evidence="9" id="KW-1185">Reference proteome</keyword>
<evidence type="ECO:0000259" key="6">
    <source>
        <dbReference type="Pfam" id="PF07980"/>
    </source>
</evidence>
<organism evidence="8 9">
    <name type="scientific">Pedobacter ginsengisoli</name>
    <dbReference type="NCBI Taxonomy" id="363852"/>
    <lineage>
        <taxon>Bacteria</taxon>
        <taxon>Pseudomonadati</taxon>
        <taxon>Bacteroidota</taxon>
        <taxon>Sphingobacteriia</taxon>
        <taxon>Sphingobacteriales</taxon>
        <taxon>Sphingobacteriaceae</taxon>
        <taxon>Pedobacter</taxon>
    </lineage>
</organism>
<dbReference type="InterPro" id="IPR033985">
    <property type="entry name" value="SusD-like_N"/>
</dbReference>
<dbReference type="AlphaFoldDB" id="A0A2D1U257"/>
<comment type="similarity">
    <text evidence="2">Belongs to the SusD family.</text>
</comment>
<dbReference type="Pfam" id="PF14322">
    <property type="entry name" value="SusD-like_3"/>
    <property type="match status" value="1"/>
</dbReference>
<dbReference type="OrthoDB" id="5694214at2"/>
<dbReference type="Proteomes" id="UP000223749">
    <property type="component" value="Chromosome"/>
</dbReference>